<proteinExistence type="predicted"/>
<accession>A0ACB9SD39</accession>
<reference evidence="2" key="1">
    <citation type="journal article" date="2023" name="Front. Plant Sci.">
        <title>Chromosomal-level genome assembly of Melastoma candidum provides insights into trichome evolution.</title>
        <authorList>
            <person name="Zhong Y."/>
            <person name="Wu W."/>
            <person name="Sun C."/>
            <person name="Zou P."/>
            <person name="Liu Y."/>
            <person name="Dai S."/>
            <person name="Zhou R."/>
        </authorList>
    </citation>
    <scope>NUCLEOTIDE SEQUENCE [LARGE SCALE GENOMIC DNA]</scope>
</reference>
<sequence>MSRMVPRAVLVYLVIISVLAVSPGTWCREHGHMRRGWRNAAAVHGNHHQRHRHSEHRVPRWTANSIEFQETKIQVLASSSSPSSVPATFNVLDFGAKGDGKTDDTKAFDAAWYAACKLTGPTVLVPSGYTFLVKPISFSGPNCGPNIVFQLEGKIIAPTGSQAWGSGILQWIEFTKLSKITIKGNGVIEGQGSVWWSNSMADTTTGLNKMPSTKPTALRIYGSTDVTVTGITIQNSPQTHLKFDACTNVQVSGVTVSSPGDSPNTDGIHLQNSKTVLIHDSSLACGDDCVSIQMGCSDVLIHNVNCGPGHGISIGGLGRDYTKACVSNITVRDSTMANTLTGVRIKTWQGGSGAVQNVMFSNIRVSEVATPIMIDQFYCDKGRCENDTAAVAVSGVTYENIRGTYTYQPVHFACSDSLPCVGVSLTTIQLQQAQPSSHSNDPFCWETYGELKTTTVPPIGCIQKGKPSESPSQLITC</sequence>
<evidence type="ECO:0000313" key="2">
    <source>
        <dbReference type="Proteomes" id="UP001057402"/>
    </source>
</evidence>
<keyword evidence="2" id="KW-1185">Reference proteome</keyword>
<gene>
    <name evidence="1" type="ORF">MLD38_001361</name>
</gene>
<comment type="caution">
    <text evidence="1">The sequence shown here is derived from an EMBL/GenBank/DDBJ whole genome shotgun (WGS) entry which is preliminary data.</text>
</comment>
<dbReference type="Proteomes" id="UP001057402">
    <property type="component" value="Chromosome 1"/>
</dbReference>
<organism evidence="1 2">
    <name type="scientific">Melastoma candidum</name>
    <dbReference type="NCBI Taxonomy" id="119954"/>
    <lineage>
        <taxon>Eukaryota</taxon>
        <taxon>Viridiplantae</taxon>
        <taxon>Streptophyta</taxon>
        <taxon>Embryophyta</taxon>
        <taxon>Tracheophyta</taxon>
        <taxon>Spermatophyta</taxon>
        <taxon>Magnoliopsida</taxon>
        <taxon>eudicotyledons</taxon>
        <taxon>Gunneridae</taxon>
        <taxon>Pentapetalae</taxon>
        <taxon>rosids</taxon>
        <taxon>malvids</taxon>
        <taxon>Myrtales</taxon>
        <taxon>Melastomataceae</taxon>
        <taxon>Melastomatoideae</taxon>
        <taxon>Melastomateae</taxon>
        <taxon>Melastoma</taxon>
    </lineage>
</organism>
<protein>
    <submittedName>
        <fullName evidence="1">Uncharacterized protein</fullName>
    </submittedName>
</protein>
<name>A0ACB9SD39_9MYRT</name>
<evidence type="ECO:0000313" key="1">
    <source>
        <dbReference type="EMBL" id="KAI4389099.1"/>
    </source>
</evidence>
<dbReference type="EMBL" id="CM042880">
    <property type="protein sequence ID" value="KAI4389099.1"/>
    <property type="molecule type" value="Genomic_DNA"/>
</dbReference>